<accession>A0A177ARQ6</accession>
<organism evidence="4 5">
    <name type="scientific">Intoshia linei</name>
    <dbReference type="NCBI Taxonomy" id="1819745"/>
    <lineage>
        <taxon>Eukaryota</taxon>
        <taxon>Metazoa</taxon>
        <taxon>Spiralia</taxon>
        <taxon>Lophotrochozoa</taxon>
        <taxon>Mesozoa</taxon>
        <taxon>Orthonectida</taxon>
        <taxon>Rhopaluridae</taxon>
        <taxon>Intoshia</taxon>
    </lineage>
</organism>
<dbReference type="PANTHER" id="PTHR23048:SF0">
    <property type="entry name" value="CALMODULIN LIKE 3"/>
    <property type="match status" value="1"/>
</dbReference>
<dbReference type="Gene3D" id="1.10.238.10">
    <property type="entry name" value="EF-hand"/>
    <property type="match status" value="2"/>
</dbReference>
<dbReference type="SMART" id="SM00054">
    <property type="entry name" value="EFh"/>
    <property type="match status" value="4"/>
</dbReference>
<dbReference type="GO" id="GO:0005509">
    <property type="term" value="F:calcium ion binding"/>
    <property type="evidence" value="ECO:0007669"/>
    <property type="project" value="InterPro"/>
</dbReference>
<dbReference type="InterPro" id="IPR002048">
    <property type="entry name" value="EF_hand_dom"/>
</dbReference>
<evidence type="ECO:0000256" key="1">
    <source>
        <dbReference type="ARBA" id="ARBA00022737"/>
    </source>
</evidence>
<feature type="domain" description="EF-hand" evidence="3">
    <location>
        <begin position="117"/>
        <end position="149"/>
    </location>
</feature>
<dbReference type="FunFam" id="1.10.238.10:FF:000527">
    <property type="entry name" value="Calmodulin-3"/>
    <property type="match status" value="1"/>
</dbReference>
<feature type="domain" description="EF-hand" evidence="3">
    <location>
        <begin position="81"/>
        <end position="116"/>
    </location>
</feature>
<comment type="caution">
    <text evidence="4">The sequence shown here is derived from an EMBL/GenBank/DDBJ whole genome shotgun (WGS) entry which is preliminary data.</text>
</comment>
<dbReference type="PANTHER" id="PTHR23048">
    <property type="entry name" value="MYOSIN LIGHT CHAIN 1, 3"/>
    <property type="match status" value="1"/>
</dbReference>
<evidence type="ECO:0000259" key="3">
    <source>
        <dbReference type="PROSITE" id="PS50222"/>
    </source>
</evidence>
<dbReference type="InterPro" id="IPR011992">
    <property type="entry name" value="EF-hand-dom_pair"/>
</dbReference>
<dbReference type="InterPro" id="IPR018247">
    <property type="entry name" value="EF_Hand_1_Ca_BS"/>
</dbReference>
<reference evidence="4 5" key="1">
    <citation type="submission" date="2016-04" db="EMBL/GenBank/DDBJ databases">
        <title>The genome of Intoshia linei affirms orthonectids as highly simplified spiralians.</title>
        <authorList>
            <person name="Mikhailov K.V."/>
            <person name="Slusarev G.S."/>
            <person name="Nikitin M.A."/>
            <person name="Logacheva M.D."/>
            <person name="Penin A."/>
            <person name="Aleoshin V."/>
            <person name="Panchin Y.V."/>
        </authorList>
    </citation>
    <scope>NUCLEOTIDE SEQUENCE [LARGE SCALE GENOMIC DNA]</scope>
    <source>
        <strain evidence="4">Intl2013</strain>
        <tissue evidence="4">Whole animal</tissue>
    </source>
</reference>
<evidence type="ECO:0000313" key="5">
    <source>
        <dbReference type="Proteomes" id="UP000078046"/>
    </source>
</evidence>
<evidence type="ECO:0000256" key="2">
    <source>
        <dbReference type="ARBA" id="ARBA00022837"/>
    </source>
</evidence>
<gene>
    <name evidence="4" type="ORF">A3Q56_08243</name>
</gene>
<keyword evidence="5" id="KW-1185">Reference proteome</keyword>
<dbReference type="PROSITE" id="PS00018">
    <property type="entry name" value="EF_HAND_1"/>
    <property type="match status" value="4"/>
</dbReference>
<dbReference type="SUPFAM" id="SSF47473">
    <property type="entry name" value="EF-hand"/>
    <property type="match status" value="1"/>
</dbReference>
<keyword evidence="1" id="KW-0677">Repeat</keyword>
<proteinExistence type="predicted"/>
<dbReference type="OrthoDB" id="26525at2759"/>
<protein>
    <submittedName>
        <fullName evidence="4">Calcium-binding allergen Ole e 8</fullName>
    </submittedName>
</protein>
<dbReference type="EMBL" id="LWCA01002182">
    <property type="protein sequence ID" value="OAF64053.1"/>
    <property type="molecule type" value="Genomic_DNA"/>
</dbReference>
<dbReference type="Proteomes" id="UP000078046">
    <property type="component" value="Unassembled WGS sequence"/>
</dbReference>
<sequence length="149" mass="16523">MTERLSEDEISIFQEAFSLFDQNNDGLISKNELLHVLKSIGENPTESELDAMMSRVDTDDNGTIDFTEFLTMIVTQTTSDSNTNELRSAFEIFDKNGDGEISNTELSSVMSSLGQNLTSHEINAMIEACDTDGNGKISFEEFKNLMGSK</sequence>
<evidence type="ECO:0000313" key="4">
    <source>
        <dbReference type="EMBL" id="OAF64053.1"/>
    </source>
</evidence>
<keyword evidence="2" id="KW-0106">Calcium</keyword>
<feature type="domain" description="EF-hand" evidence="3">
    <location>
        <begin position="8"/>
        <end position="43"/>
    </location>
</feature>
<dbReference type="PROSITE" id="PS50222">
    <property type="entry name" value="EF_HAND_2"/>
    <property type="match status" value="4"/>
</dbReference>
<name>A0A177ARQ6_9BILA</name>
<feature type="domain" description="EF-hand" evidence="3">
    <location>
        <begin position="44"/>
        <end position="79"/>
    </location>
</feature>
<dbReference type="GO" id="GO:0016460">
    <property type="term" value="C:myosin II complex"/>
    <property type="evidence" value="ECO:0007669"/>
    <property type="project" value="TreeGrafter"/>
</dbReference>
<dbReference type="AlphaFoldDB" id="A0A177ARQ6"/>
<dbReference type="InterPro" id="IPR050230">
    <property type="entry name" value="CALM/Myosin/TropC-like"/>
</dbReference>
<dbReference type="Pfam" id="PF13499">
    <property type="entry name" value="EF-hand_7"/>
    <property type="match status" value="2"/>
</dbReference>
<dbReference type="CDD" id="cd00051">
    <property type="entry name" value="EFh"/>
    <property type="match status" value="2"/>
</dbReference>